<accession>A0A839Q1L9</accession>
<sequence>MSDVQVLGDDWDDEAGDGDGTDETCPTSSAGCRASWASPAA</sequence>
<evidence type="ECO:0000313" key="3">
    <source>
        <dbReference type="Proteomes" id="UP000590811"/>
    </source>
</evidence>
<dbReference type="Proteomes" id="UP000590811">
    <property type="component" value="Unassembled WGS sequence"/>
</dbReference>
<comment type="caution">
    <text evidence="2">The sequence shown here is derived from an EMBL/GenBank/DDBJ whole genome shotgun (WGS) entry which is preliminary data.</text>
</comment>
<feature type="compositionally biased region" description="Acidic residues" evidence="1">
    <location>
        <begin position="9"/>
        <end position="22"/>
    </location>
</feature>
<evidence type="ECO:0000256" key="1">
    <source>
        <dbReference type="SAM" id="MobiDB-lite"/>
    </source>
</evidence>
<reference evidence="2 3" key="1">
    <citation type="submission" date="2020-08" db="EMBL/GenBank/DDBJ databases">
        <title>Genomic Encyclopedia of Type Strains, Phase IV (KMG-V): Genome sequencing to study the core and pangenomes of soil and plant-associated prokaryotes.</title>
        <authorList>
            <person name="Whitman W."/>
        </authorList>
    </citation>
    <scope>NUCLEOTIDE SEQUENCE [LARGE SCALE GENOMIC DNA]</scope>
    <source>
        <strain evidence="2 3">B3ACCR2</strain>
    </source>
</reference>
<protein>
    <submittedName>
        <fullName evidence="2">Uncharacterized protein</fullName>
    </submittedName>
</protein>
<dbReference type="AlphaFoldDB" id="A0A839Q1L9"/>
<dbReference type="EMBL" id="JACHVT010000003">
    <property type="protein sequence ID" value="MBB2986531.1"/>
    <property type="molecule type" value="Genomic_DNA"/>
</dbReference>
<organism evidence="2 3">
    <name type="scientific">Terracoccus luteus</name>
    <dbReference type="NCBI Taxonomy" id="53356"/>
    <lineage>
        <taxon>Bacteria</taxon>
        <taxon>Bacillati</taxon>
        <taxon>Actinomycetota</taxon>
        <taxon>Actinomycetes</taxon>
        <taxon>Micrococcales</taxon>
        <taxon>Intrasporangiaceae</taxon>
        <taxon>Terracoccus</taxon>
    </lineage>
</organism>
<dbReference type="RefSeq" id="WP_260163813.1">
    <property type="nucleotide sequence ID" value="NZ_JACHVT010000003.1"/>
</dbReference>
<evidence type="ECO:0000313" key="2">
    <source>
        <dbReference type="EMBL" id="MBB2986531.1"/>
    </source>
</evidence>
<gene>
    <name evidence="2" type="ORF">FHW14_001685</name>
</gene>
<feature type="region of interest" description="Disordered" evidence="1">
    <location>
        <begin position="1"/>
        <end position="41"/>
    </location>
</feature>
<proteinExistence type="predicted"/>
<name>A0A839Q1L9_9MICO</name>